<protein>
    <submittedName>
        <fullName evidence="1">Uncharacterized protein</fullName>
    </submittedName>
</protein>
<evidence type="ECO:0000313" key="1">
    <source>
        <dbReference type="EMBL" id="PNJ39049.1"/>
    </source>
</evidence>
<sequence>MFQVFLQRLHTFAIQSSLLTDRDLDDRKHIPGEHSLMAALKGWPPAFPPGPGHRSMTLELLGTRSHK</sequence>
<gene>
    <name evidence="1" type="ORF">CR201_G0031124</name>
</gene>
<organism evidence="1">
    <name type="scientific">Pongo abelii</name>
    <name type="common">Sumatran orangutan</name>
    <name type="synonym">Pongo pygmaeus abelii</name>
    <dbReference type="NCBI Taxonomy" id="9601"/>
    <lineage>
        <taxon>Eukaryota</taxon>
        <taxon>Metazoa</taxon>
        <taxon>Chordata</taxon>
        <taxon>Craniata</taxon>
        <taxon>Vertebrata</taxon>
        <taxon>Euteleostomi</taxon>
        <taxon>Mammalia</taxon>
        <taxon>Eutheria</taxon>
        <taxon>Euarchontoglires</taxon>
        <taxon>Primates</taxon>
        <taxon>Haplorrhini</taxon>
        <taxon>Catarrhini</taxon>
        <taxon>Hominidae</taxon>
        <taxon>Pongo</taxon>
    </lineage>
</organism>
<name>A0A2J8U1A7_PONAB</name>
<dbReference type="EMBL" id="NDHI03003476">
    <property type="protein sequence ID" value="PNJ39049.1"/>
    <property type="molecule type" value="Genomic_DNA"/>
</dbReference>
<proteinExistence type="predicted"/>
<accession>A0A2J8U1A7</accession>
<comment type="caution">
    <text evidence="1">The sequence shown here is derived from an EMBL/GenBank/DDBJ whole genome shotgun (WGS) entry which is preliminary data.</text>
</comment>
<dbReference type="AlphaFoldDB" id="A0A2J8U1A7"/>
<reference evidence="1" key="1">
    <citation type="submission" date="2017-12" db="EMBL/GenBank/DDBJ databases">
        <title>High-resolution comparative analysis of great ape genomes.</title>
        <authorList>
            <person name="Pollen A."/>
            <person name="Hastie A."/>
            <person name="Hormozdiari F."/>
            <person name="Dougherty M."/>
            <person name="Liu R."/>
            <person name="Chaisson M."/>
            <person name="Hoppe E."/>
            <person name="Hill C."/>
            <person name="Pang A."/>
            <person name="Hillier L."/>
            <person name="Baker C."/>
            <person name="Armstrong J."/>
            <person name="Shendure J."/>
            <person name="Paten B."/>
            <person name="Wilson R."/>
            <person name="Chao H."/>
            <person name="Schneider V."/>
            <person name="Ventura M."/>
            <person name="Kronenberg Z."/>
            <person name="Murali S."/>
            <person name="Gordon D."/>
            <person name="Cantsilieris S."/>
            <person name="Munson K."/>
            <person name="Nelson B."/>
            <person name="Raja A."/>
            <person name="Underwood J."/>
            <person name="Diekhans M."/>
            <person name="Fiddes I."/>
            <person name="Haussler D."/>
            <person name="Eichler E."/>
        </authorList>
    </citation>
    <scope>NUCLEOTIDE SEQUENCE [LARGE SCALE GENOMIC DNA]</scope>
    <source>
        <strain evidence="1">Susie</strain>
    </source>
</reference>